<evidence type="ECO:0000313" key="2">
    <source>
        <dbReference type="Proteomes" id="UP000076852"/>
    </source>
</evidence>
<protein>
    <submittedName>
        <fullName evidence="1">Uncharacterized protein</fullName>
    </submittedName>
</protein>
<sequence length="181" mass="19779">MRDASGTNRRCIEATASGVEQVGDDPWQQFVDAVDWMLSDTSDDVAQIGFGIEAIQFGCTGQGVDCGAAFGGVVVDLEAAITYRRMTYTSGRSNALHWPTQSASVERLSSTPSRALSHTFTKRCRVGLHRQAVASRILRAEGRVVHWSAKQYHRQHEATQSAYAPGVWRTGIARRHASTGI</sequence>
<reference evidence="1 2" key="1">
    <citation type="journal article" date="2016" name="Gene">
        <title>PacBio SMRT assembly of a complex multi-replicon genome reveals chlorocatechol degradative operon in a region of genome plasticity.</title>
        <authorList>
            <person name="Ricker N."/>
            <person name="Shen S.Y."/>
            <person name="Goordial J."/>
            <person name="Jin S."/>
            <person name="Fulthorpe R.R."/>
        </authorList>
    </citation>
    <scope>NUCLEOTIDE SEQUENCE [LARGE SCALE GENOMIC DNA]</scope>
    <source>
        <strain evidence="1 2">OLGA172</strain>
    </source>
</reference>
<dbReference type="KEGG" id="buz:AYM40_24905"/>
<dbReference type="EMBL" id="CP014579">
    <property type="protein sequence ID" value="ANB75587.1"/>
    <property type="molecule type" value="Genomic_DNA"/>
</dbReference>
<gene>
    <name evidence="1" type="ORF">AYM40_24905</name>
</gene>
<evidence type="ECO:0000313" key="1">
    <source>
        <dbReference type="EMBL" id="ANB75587.1"/>
    </source>
</evidence>
<organism evidence="1 2">
    <name type="scientific">Paraburkholderia phytofirmans OLGA172</name>
    <dbReference type="NCBI Taxonomy" id="1417228"/>
    <lineage>
        <taxon>Bacteria</taxon>
        <taxon>Pseudomonadati</taxon>
        <taxon>Pseudomonadota</taxon>
        <taxon>Betaproteobacteria</taxon>
        <taxon>Burkholderiales</taxon>
        <taxon>Burkholderiaceae</taxon>
        <taxon>Paraburkholderia</taxon>
    </lineage>
</organism>
<accession>A0A161HZG3</accession>
<name>A0A161HZG3_9BURK</name>
<dbReference type="Proteomes" id="UP000076852">
    <property type="component" value="Chromosome 2"/>
</dbReference>
<proteinExistence type="predicted"/>
<dbReference type="AlphaFoldDB" id="A0A161HZG3"/>
<keyword evidence="2" id="KW-1185">Reference proteome</keyword>